<dbReference type="HOGENOM" id="CLU_1863313_0_0_5"/>
<proteinExistence type="predicted"/>
<evidence type="ECO:0000256" key="1">
    <source>
        <dbReference type="SAM" id="Phobius"/>
    </source>
</evidence>
<reference evidence="2 3" key="1">
    <citation type="journal article" date="2008" name="BMC Genomics">
        <title>Complete genome of Phenylobacterium zucineum - a novel facultative intracellular bacterium isolated from human erythroleukemia cell line K562.</title>
        <authorList>
            <person name="Luo Y."/>
            <person name="Xu X."/>
            <person name="Ding Z."/>
            <person name="Liu Z."/>
            <person name="Zhang B."/>
            <person name="Yan Z."/>
            <person name="Sun J."/>
            <person name="Hu S."/>
            <person name="Hu X."/>
        </authorList>
    </citation>
    <scope>NUCLEOTIDE SEQUENCE [LARGE SCALE GENOMIC DNA]</scope>
    <source>
        <strain evidence="2 3">HLK1</strain>
    </source>
</reference>
<dbReference type="STRING" id="450851.PHZ_c1496"/>
<accession>B4RAA0</accession>
<dbReference type="Proteomes" id="UP000001868">
    <property type="component" value="Chromosome"/>
</dbReference>
<keyword evidence="3" id="KW-1185">Reference proteome</keyword>
<feature type="transmembrane region" description="Helical" evidence="1">
    <location>
        <begin position="66"/>
        <end position="84"/>
    </location>
</feature>
<evidence type="ECO:0000313" key="2">
    <source>
        <dbReference type="EMBL" id="ACG77907.1"/>
    </source>
</evidence>
<feature type="transmembrane region" description="Helical" evidence="1">
    <location>
        <begin position="21"/>
        <end position="46"/>
    </location>
</feature>
<name>B4RAA0_PHEZH</name>
<organism evidence="2 3">
    <name type="scientific">Phenylobacterium zucineum (strain HLK1)</name>
    <dbReference type="NCBI Taxonomy" id="450851"/>
    <lineage>
        <taxon>Bacteria</taxon>
        <taxon>Pseudomonadati</taxon>
        <taxon>Pseudomonadota</taxon>
        <taxon>Alphaproteobacteria</taxon>
        <taxon>Caulobacterales</taxon>
        <taxon>Caulobacteraceae</taxon>
        <taxon>Phenylobacterium</taxon>
    </lineage>
</organism>
<gene>
    <name evidence="2" type="ordered locus">PHZ_c1496</name>
</gene>
<sequence length="137" mass="14067">MTASSGPQVRREGQGGKPIEAGLSWAAVTAAAGAVFAWAACCVLPMSLALAGLGLGGLSWFAEQRTWITLAALGATGAGWLLAWRRARMCRTDGACAPPSRLGTGLLAAATLLALLALVWQPLVEPWALALIRSARG</sequence>
<dbReference type="eggNOG" id="ENOG5032G9E">
    <property type="taxonomic scope" value="Bacteria"/>
</dbReference>
<dbReference type="RefSeq" id="WP_012522050.1">
    <property type="nucleotide sequence ID" value="NC_011144.1"/>
</dbReference>
<dbReference type="KEGG" id="pzu:PHZ_c1496"/>
<evidence type="ECO:0000313" key="3">
    <source>
        <dbReference type="Proteomes" id="UP000001868"/>
    </source>
</evidence>
<dbReference type="EMBL" id="CP000747">
    <property type="protein sequence ID" value="ACG77907.1"/>
    <property type="molecule type" value="Genomic_DNA"/>
</dbReference>
<dbReference type="AlphaFoldDB" id="B4RAA0"/>
<keyword evidence="1" id="KW-0812">Transmembrane</keyword>
<feature type="transmembrane region" description="Helical" evidence="1">
    <location>
        <begin position="105"/>
        <end position="123"/>
    </location>
</feature>
<keyword evidence="1" id="KW-0472">Membrane</keyword>
<keyword evidence="1" id="KW-1133">Transmembrane helix</keyword>
<protein>
    <submittedName>
        <fullName evidence="2">Permease of the major facilitator superfamily</fullName>
    </submittedName>
</protein>